<sequence>MSGEIPPGHLGNLTPEQEQKLLQLWEMLLKIFNEPVGDGQFGMRKASTASSVTTPKETKKKSRWWGGSSSSTKVDTPSDSTSSFAGLEGDDKWGMNKEFHNALQKYTPQQLQEAFYHYCKNEHPDVTALRFLRARKWDVNKAFVMLVSTLQFRLGMYKIDSDILRRGEGGYLEDSKSSDPQIKKTGTDFINLLSLGHSFIHGTDKKNRPVCYIRVKLHKIGAYAQSSVEKYVIWMIETARLMMGPNIETAAIVFDLTGFGLSNMDYTAVKFIIQCFEANYPESLGVVLVHKAPWIFSSAWALIKGWLDPVVASKIHFTKTDQDLLEYISQDKLLKDLGGNDANDYKYTPVVEGENKLMDDKASAQAATEKRRKLCLEYESLTRKWIETNKTEKEKDEALVKERQELGGKVVLSYWDTDPYVRARTVYDRLHLVKRPDEQAVLPDSKIANGVVTNGILEKNGVVNGTTTLVNGTQVN</sequence>
<dbReference type="PROSITE" id="PS50191">
    <property type="entry name" value="CRAL_TRIO"/>
    <property type="match status" value="1"/>
</dbReference>
<dbReference type="SMART" id="SM01100">
    <property type="entry name" value="CRAL_TRIO_N"/>
    <property type="match status" value="1"/>
</dbReference>
<proteinExistence type="predicted"/>
<dbReference type="InterPro" id="IPR036865">
    <property type="entry name" value="CRAL-TRIO_dom_sf"/>
</dbReference>
<dbReference type="SMART" id="SM00516">
    <property type="entry name" value="SEC14"/>
    <property type="match status" value="1"/>
</dbReference>
<dbReference type="InterPro" id="IPR001251">
    <property type="entry name" value="CRAL-TRIO_dom"/>
</dbReference>
<organism evidence="3 4">
    <name type="scientific">Ascosphaera apis ARSEF 7405</name>
    <dbReference type="NCBI Taxonomy" id="392613"/>
    <lineage>
        <taxon>Eukaryota</taxon>
        <taxon>Fungi</taxon>
        <taxon>Dikarya</taxon>
        <taxon>Ascomycota</taxon>
        <taxon>Pezizomycotina</taxon>
        <taxon>Eurotiomycetes</taxon>
        <taxon>Eurotiomycetidae</taxon>
        <taxon>Onygenales</taxon>
        <taxon>Ascosphaeraceae</taxon>
        <taxon>Ascosphaera</taxon>
    </lineage>
</organism>
<evidence type="ECO:0000259" key="2">
    <source>
        <dbReference type="PROSITE" id="PS50191"/>
    </source>
</evidence>
<dbReference type="VEuPathDB" id="FungiDB:AAP_00688"/>
<dbReference type="Pfam" id="PF00650">
    <property type="entry name" value="CRAL_TRIO"/>
    <property type="match status" value="1"/>
</dbReference>
<evidence type="ECO:0000313" key="3">
    <source>
        <dbReference type="EMBL" id="KZZ97045.1"/>
    </source>
</evidence>
<protein>
    <submittedName>
        <fullName evidence="3">Cellular retinaldehyde-binding/triple function</fullName>
    </submittedName>
</protein>
<dbReference type="PANTHER" id="PTHR46590">
    <property type="entry name" value="PHOSPHATIDYLINOSITOL TRANSFER PROTEIN CSR1-RELATED"/>
    <property type="match status" value="1"/>
</dbReference>
<dbReference type="PANTHER" id="PTHR46590:SF1">
    <property type="entry name" value="PHOSPHATIDYLINOSITOL TRANSFER PROTEIN CSR1"/>
    <property type="match status" value="1"/>
</dbReference>
<dbReference type="InterPro" id="IPR052432">
    <property type="entry name" value="PITP/CRAL-TRIO"/>
</dbReference>
<dbReference type="OrthoDB" id="43460at2759"/>
<dbReference type="EMBL" id="AZGZ01000002">
    <property type="protein sequence ID" value="KZZ97045.1"/>
    <property type="molecule type" value="Genomic_DNA"/>
</dbReference>
<feature type="compositionally biased region" description="Polar residues" evidence="1">
    <location>
        <begin position="74"/>
        <end position="83"/>
    </location>
</feature>
<dbReference type="SUPFAM" id="SSF46938">
    <property type="entry name" value="CRAL/TRIO N-terminal domain"/>
    <property type="match status" value="1"/>
</dbReference>
<evidence type="ECO:0000313" key="4">
    <source>
        <dbReference type="Proteomes" id="UP000242877"/>
    </source>
</evidence>
<name>A0A168CUZ0_9EURO</name>
<dbReference type="InterPro" id="IPR011074">
    <property type="entry name" value="CRAL/TRIO_N_dom"/>
</dbReference>
<feature type="domain" description="CRAL-TRIO" evidence="2">
    <location>
        <begin position="200"/>
        <end position="345"/>
    </location>
</feature>
<reference evidence="3 4" key="1">
    <citation type="journal article" date="2016" name="Genome Biol. Evol.">
        <title>Divergent and convergent evolution of fungal pathogenicity.</title>
        <authorList>
            <person name="Shang Y."/>
            <person name="Xiao G."/>
            <person name="Zheng P."/>
            <person name="Cen K."/>
            <person name="Zhan S."/>
            <person name="Wang C."/>
        </authorList>
    </citation>
    <scope>NUCLEOTIDE SEQUENCE [LARGE SCALE GENOMIC DNA]</scope>
    <source>
        <strain evidence="3 4">ARSEF 7405</strain>
    </source>
</reference>
<dbReference type="CDD" id="cd00170">
    <property type="entry name" value="SEC14"/>
    <property type="match status" value="1"/>
</dbReference>
<comment type="caution">
    <text evidence="3">The sequence shown here is derived from an EMBL/GenBank/DDBJ whole genome shotgun (WGS) entry which is preliminary data.</text>
</comment>
<keyword evidence="4" id="KW-1185">Reference proteome</keyword>
<dbReference type="Proteomes" id="UP000242877">
    <property type="component" value="Unassembled WGS sequence"/>
</dbReference>
<accession>A0A168CUZ0</accession>
<evidence type="ECO:0000256" key="1">
    <source>
        <dbReference type="SAM" id="MobiDB-lite"/>
    </source>
</evidence>
<dbReference type="AlphaFoldDB" id="A0A168CUZ0"/>
<dbReference type="SUPFAM" id="SSF52087">
    <property type="entry name" value="CRAL/TRIO domain"/>
    <property type="match status" value="1"/>
</dbReference>
<dbReference type="Gene3D" id="3.40.525.10">
    <property type="entry name" value="CRAL-TRIO lipid binding domain"/>
    <property type="match status" value="1"/>
</dbReference>
<feature type="region of interest" description="Disordered" evidence="1">
    <location>
        <begin position="40"/>
        <end position="83"/>
    </location>
</feature>
<dbReference type="GO" id="GO:0120010">
    <property type="term" value="P:intermembrane phospholipid transfer"/>
    <property type="evidence" value="ECO:0007669"/>
    <property type="project" value="EnsemblFungi"/>
</dbReference>
<dbReference type="Pfam" id="PF03765">
    <property type="entry name" value="CRAL_TRIO_N"/>
    <property type="match status" value="1"/>
</dbReference>
<dbReference type="InterPro" id="IPR036273">
    <property type="entry name" value="CRAL/TRIO_N_dom_sf"/>
</dbReference>
<gene>
    <name evidence="3" type="ORF">AAP_00688</name>
</gene>
<feature type="compositionally biased region" description="Low complexity" evidence="1">
    <location>
        <begin position="64"/>
        <end position="73"/>
    </location>
</feature>